<dbReference type="Proteomes" id="UP001140094">
    <property type="component" value="Unassembled WGS sequence"/>
</dbReference>
<dbReference type="GO" id="GO:0033567">
    <property type="term" value="P:DNA replication, Okazaki fragment processing"/>
    <property type="evidence" value="ECO:0007669"/>
    <property type="project" value="UniProtKB-UniRule"/>
</dbReference>
<evidence type="ECO:0000256" key="15">
    <source>
        <dbReference type="ARBA" id="ARBA00023204"/>
    </source>
</evidence>
<evidence type="ECO:0000256" key="4">
    <source>
        <dbReference type="ARBA" id="ARBA00022705"/>
    </source>
</evidence>
<comment type="similarity">
    <text evidence="2 19">Belongs to the DNA2/NAM7 helicase family.</text>
</comment>
<dbReference type="GO" id="GO:0006281">
    <property type="term" value="P:DNA repair"/>
    <property type="evidence" value="ECO:0007669"/>
    <property type="project" value="UniProtKB-KW"/>
</dbReference>
<evidence type="ECO:0000256" key="16">
    <source>
        <dbReference type="ARBA" id="ARBA00023242"/>
    </source>
</evidence>
<evidence type="ECO:0000256" key="7">
    <source>
        <dbReference type="ARBA" id="ARBA00022741"/>
    </source>
</evidence>
<feature type="domain" description="DNA2/NAM7 helicase helicase" evidence="23">
    <location>
        <begin position="931"/>
        <end position="1017"/>
    </location>
</feature>
<keyword evidence="4 19" id="KW-0235">DNA replication</keyword>
<feature type="domain" description="DNA2/NAM7 helicase helicase" evidence="23">
    <location>
        <begin position="1035"/>
        <end position="1097"/>
    </location>
</feature>
<comment type="catalytic activity">
    <reaction evidence="18 19">
        <text>ATP + H2O = ADP + phosphate + H(+)</text>
        <dbReference type="Rhea" id="RHEA:13065"/>
        <dbReference type="ChEBI" id="CHEBI:15377"/>
        <dbReference type="ChEBI" id="CHEBI:15378"/>
        <dbReference type="ChEBI" id="CHEBI:30616"/>
        <dbReference type="ChEBI" id="CHEBI:43474"/>
        <dbReference type="ChEBI" id="CHEBI:456216"/>
        <dbReference type="EC" id="3.6.4.12"/>
    </reaction>
</comment>
<organism evidence="25 26">
    <name type="scientific">Coemansia guatemalensis</name>
    <dbReference type="NCBI Taxonomy" id="2761395"/>
    <lineage>
        <taxon>Eukaryota</taxon>
        <taxon>Fungi</taxon>
        <taxon>Fungi incertae sedis</taxon>
        <taxon>Zoopagomycota</taxon>
        <taxon>Kickxellomycotina</taxon>
        <taxon>Kickxellomycetes</taxon>
        <taxon>Kickxellales</taxon>
        <taxon>Kickxellaceae</taxon>
        <taxon>Coemansia</taxon>
    </lineage>
</organism>
<keyword evidence="9 19" id="KW-0378">Hydrolase</keyword>
<feature type="region of interest" description="Disordered" evidence="20">
    <location>
        <begin position="1266"/>
        <end position="1302"/>
    </location>
</feature>
<proteinExistence type="inferred from homology"/>
<dbReference type="Gene3D" id="3.40.50.300">
    <property type="entry name" value="P-loop containing nucleotide triphosphate hydrolases"/>
    <property type="match status" value="3"/>
</dbReference>
<keyword evidence="16 19" id="KW-0539">Nucleus</keyword>
<dbReference type="Pfam" id="PF13087">
    <property type="entry name" value="AAA_12"/>
    <property type="match status" value="1"/>
</dbReference>
<dbReference type="CDD" id="cd18808">
    <property type="entry name" value="SF1_C_Upf1"/>
    <property type="match status" value="1"/>
</dbReference>
<dbReference type="PANTHER" id="PTHR10887">
    <property type="entry name" value="DNA2/NAM7 HELICASE FAMILY"/>
    <property type="match status" value="1"/>
</dbReference>
<dbReference type="InterPro" id="IPR022765">
    <property type="entry name" value="Dna2/Cas4_DUF83"/>
</dbReference>
<dbReference type="GO" id="GO:0017108">
    <property type="term" value="F:5'-flap endonuclease activity"/>
    <property type="evidence" value="ECO:0007669"/>
    <property type="project" value="UniProtKB-UniRule"/>
</dbReference>
<evidence type="ECO:0000256" key="11">
    <source>
        <dbReference type="ARBA" id="ARBA00022840"/>
    </source>
</evidence>
<evidence type="ECO:0000256" key="6">
    <source>
        <dbReference type="ARBA" id="ARBA00022723"/>
    </source>
</evidence>
<keyword evidence="17 19" id="KW-0511">Multifunctional enzyme</keyword>
<evidence type="ECO:0000256" key="18">
    <source>
        <dbReference type="ARBA" id="ARBA00047995"/>
    </source>
</evidence>
<dbReference type="Pfam" id="PF01930">
    <property type="entry name" value="Cas_Cas4"/>
    <property type="match status" value="1"/>
</dbReference>
<keyword evidence="19" id="KW-0158">Chromosome</keyword>
<dbReference type="InterPro" id="IPR041677">
    <property type="entry name" value="DNA2/NAM7_AAA_11"/>
</dbReference>
<keyword evidence="25" id="KW-0255">Endonuclease</keyword>
<evidence type="ECO:0000259" key="24">
    <source>
        <dbReference type="Pfam" id="PF13087"/>
    </source>
</evidence>
<keyword evidence="15 19" id="KW-0234">DNA repair</keyword>
<dbReference type="Gene3D" id="2.40.30.270">
    <property type="match status" value="1"/>
</dbReference>
<evidence type="ECO:0000259" key="21">
    <source>
        <dbReference type="Pfam" id="PF01930"/>
    </source>
</evidence>
<dbReference type="GO" id="GO:0005524">
    <property type="term" value="F:ATP binding"/>
    <property type="evidence" value="ECO:0007669"/>
    <property type="project" value="UniProtKB-UniRule"/>
</dbReference>
<dbReference type="InterPro" id="IPR027417">
    <property type="entry name" value="P-loop_NTPase"/>
</dbReference>
<feature type="compositionally biased region" description="Low complexity" evidence="20">
    <location>
        <begin position="1273"/>
        <end position="1302"/>
    </location>
</feature>
<evidence type="ECO:0000259" key="23">
    <source>
        <dbReference type="Pfam" id="PF13086"/>
    </source>
</evidence>
<dbReference type="PANTHER" id="PTHR10887:SF433">
    <property type="entry name" value="DNA REPLICATION ATP-DEPENDENT HELICASE_NUCLEASE DNA2"/>
    <property type="match status" value="1"/>
</dbReference>
<evidence type="ECO:0000256" key="10">
    <source>
        <dbReference type="ARBA" id="ARBA00022806"/>
    </source>
</evidence>
<evidence type="ECO:0000256" key="20">
    <source>
        <dbReference type="SAM" id="MobiDB-lite"/>
    </source>
</evidence>
<keyword evidence="13 19" id="KW-0411">Iron-sulfur</keyword>
<dbReference type="GO" id="GO:0005634">
    <property type="term" value="C:nucleus"/>
    <property type="evidence" value="ECO:0007669"/>
    <property type="project" value="UniProtKB-SubCell"/>
</dbReference>
<dbReference type="InterPro" id="IPR011604">
    <property type="entry name" value="PDDEXK-like_dom_sf"/>
</dbReference>
<dbReference type="InterPro" id="IPR014808">
    <property type="entry name" value="DNA_replication_fac_Dna2_N"/>
</dbReference>
<evidence type="ECO:0000256" key="12">
    <source>
        <dbReference type="ARBA" id="ARBA00023004"/>
    </source>
</evidence>
<dbReference type="GO" id="GO:0017116">
    <property type="term" value="F:single-stranded DNA helicase activity"/>
    <property type="evidence" value="ECO:0007669"/>
    <property type="project" value="UniProtKB-UniRule"/>
</dbReference>
<feature type="domain" description="DNA2/NAM7 helicase-like C-terminal" evidence="24">
    <location>
        <begin position="1108"/>
        <end position="1369"/>
    </location>
</feature>
<dbReference type="InterPro" id="IPR045055">
    <property type="entry name" value="DNA2/NAM7-like"/>
</dbReference>
<protein>
    <recommendedName>
        <fullName evidence="19">DNA replication ATP-dependent helicase/nuclease</fullName>
        <ecNumber evidence="19">3.1.-.-</ecNumber>
        <ecNumber evidence="19">3.6.4.12</ecNumber>
    </recommendedName>
</protein>
<evidence type="ECO:0000256" key="8">
    <source>
        <dbReference type="ARBA" id="ARBA00022763"/>
    </source>
</evidence>
<dbReference type="GO" id="GO:0046872">
    <property type="term" value="F:metal ion binding"/>
    <property type="evidence" value="ECO:0007669"/>
    <property type="project" value="UniProtKB-UniRule"/>
</dbReference>
<dbReference type="EC" id="3.1.-.-" evidence="19"/>
<dbReference type="InterPro" id="IPR026851">
    <property type="entry name" value="Dna2/JHS1_DEXXQ-box"/>
</dbReference>
<comment type="cofactor">
    <cofactor evidence="1">
        <name>[4Fe-4S] cluster</name>
        <dbReference type="ChEBI" id="CHEBI:49883"/>
    </cofactor>
</comment>
<keyword evidence="10 19" id="KW-0347">Helicase</keyword>
<keyword evidence="14 19" id="KW-0238">DNA-binding</keyword>
<feature type="domain" description="DUF83" evidence="21">
    <location>
        <begin position="565"/>
        <end position="668"/>
    </location>
</feature>
<evidence type="ECO:0000259" key="22">
    <source>
        <dbReference type="Pfam" id="PF08696"/>
    </source>
</evidence>
<dbReference type="Gene3D" id="3.90.320.10">
    <property type="match status" value="1"/>
</dbReference>
<dbReference type="OrthoDB" id="6513042at2759"/>
<dbReference type="InterPro" id="IPR047187">
    <property type="entry name" value="SF1_C_Upf1"/>
</dbReference>
<dbReference type="FunFam" id="3.40.50.300:FF:001170">
    <property type="entry name" value="DNA replication helicase Dna2"/>
    <property type="match status" value="1"/>
</dbReference>
<dbReference type="CDD" id="cd22318">
    <property type="entry name" value="DNA2_N-like"/>
    <property type="match status" value="1"/>
</dbReference>
<keyword evidence="3 19" id="KW-0004">4Fe-4S</keyword>
<evidence type="ECO:0000256" key="19">
    <source>
        <dbReference type="RuleBase" id="RU367041"/>
    </source>
</evidence>
<accession>A0A9W8HT04</accession>
<evidence type="ECO:0000313" key="26">
    <source>
        <dbReference type="Proteomes" id="UP001140094"/>
    </source>
</evidence>
<dbReference type="Pfam" id="PF13086">
    <property type="entry name" value="AAA_11"/>
    <property type="match status" value="2"/>
</dbReference>
<evidence type="ECO:0000256" key="13">
    <source>
        <dbReference type="ARBA" id="ARBA00023014"/>
    </source>
</evidence>
<feature type="compositionally biased region" description="Basic and acidic residues" evidence="20">
    <location>
        <begin position="153"/>
        <end position="163"/>
    </location>
</feature>
<feature type="region of interest" description="Disordered" evidence="20">
    <location>
        <begin position="215"/>
        <end position="258"/>
    </location>
</feature>
<dbReference type="GO" id="GO:0003677">
    <property type="term" value="F:DNA binding"/>
    <property type="evidence" value="ECO:0007669"/>
    <property type="project" value="UniProtKB-UniRule"/>
</dbReference>
<dbReference type="EMBL" id="JANBUO010000896">
    <property type="protein sequence ID" value="KAJ2800951.1"/>
    <property type="molecule type" value="Genomic_DNA"/>
</dbReference>
<comment type="caution">
    <text evidence="25">The sequence shown here is derived from an EMBL/GenBank/DDBJ whole genome shotgun (WGS) entry which is preliminary data.</text>
</comment>
<comment type="subcellular location">
    <subcellularLocation>
        <location evidence="19">Nucleus</location>
    </subcellularLocation>
    <subcellularLocation>
        <location evidence="19">Chromosome</location>
    </subcellularLocation>
</comment>
<dbReference type="InterPro" id="IPR041679">
    <property type="entry name" value="DNA2/NAM7-like_C"/>
</dbReference>
<evidence type="ECO:0000256" key="3">
    <source>
        <dbReference type="ARBA" id="ARBA00022485"/>
    </source>
</evidence>
<keyword evidence="7 19" id="KW-0547">Nucleotide-binding</keyword>
<feature type="compositionally biased region" description="Basic and acidic residues" evidence="20">
    <location>
        <begin position="228"/>
        <end position="242"/>
    </location>
</feature>
<keyword evidence="11 19" id="KW-0067">ATP-binding</keyword>
<dbReference type="SUPFAM" id="SSF52540">
    <property type="entry name" value="P-loop containing nucleoside triphosphate hydrolases"/>
    <property type="match status" value="1"/>
</dbReference>
<feature type="compositionally biased region" description="Polar residues" evidence="20">
    <location>
        <begin position="243"/>
        <end position="254"/>
    </location>
</feature>
<keyword evidence="26" id="KW-1185">Reference proteome</keyword>
<dbReference type="EC" id="3.6.4.12" evidence="19"/>
<keyword evidence="8 19" id="KW-0227">DNA damage</keyword>
<keyword evidence="6 19" id="KW-0479">Metal-binding</keyword>
<feature type="domain" description="DNA replication factor Dna2 N-terminal" evidence="22">
    <location>
        <begin position="350"/>
        <end position="554"/>
    </location>
</feature>
<name>A0A9W8HT04_9FUNG</name>
<dbReference type="GO" id="GO:0051539">
    <property type="term" value="F:4 iron, 4 sulfur cluster binding"/>
    <property type="evidence" value="ECO:0007669"/>
    <property type="project" value="UniProtKB-UniRule"/>
</dbReference>
<comment type="function">
    <text evidence="19">Key enzyme involved in DNA replication and DNA repair. Involved in Okazaki fragments processing by cleaving long flaps that escape FEN1: flaps that are longer than 27 nucleotides are coated by replication protein A complex (RPA), leading to recruit DNA2 which cleaves the flap until it is too short to bind RPA and becomes a substrate for FEN1. Also involved in 5'-end resection of DNA during double-strand break (DSB) repair by mediating the cleavage of 5'-ssDNA.</text>
</comment>
<evidence type="ECO:0000256" key="9">
    <source>
        <dbReference type="ARBA" id="ARBA00022801"/>
    </source>
</evidence>
<evidence type="ECO:0000313" key="25">
    <source>
        <dbReference type="EMBL" id="KAJ2800951.1"/>
    </source>
</evidence>
<keyword evidence="12 19" id="KW-0408">Iron</keyword>
<sequence length="1445" mass="157998">MTHAIRRTDSTGTPQKRQRDVSKDNAQRHHSADSPAAKRSTTKPKLAADCGSASDSDDVFWLATSPRGTLKSALRQRTPASAHASQEEPSGIVQRMLDSRHANQSPVRSRKRPGLKIGSSDLSSELDIDTAMDPSETTPISQRRAVARPLTKSKSEKTIDKRLLLSSLLPQKQDPEEPTGAQEGIGEYLASSPSLRLQDDEGRELPPKLEFAHQQLNSQQEQQVLDADSERPSPTLEHDSATRADTLTGATTAGNGDAESDADLLCLDHIDMDSLLAGLDPTDDLGDLMDGLEEEVDDEGPSQRYKSYERCLTLLVTDGCYNNTQQQIPPGTSGARTQKIVRVYSQTAVRERIVLLRDEWEATPIRIGDYLNLVGEIGSEDVVVVDSRGASVLPILNPDILVSCTHLSDSFTCLRRAVLKDRISEITDGKPPSTVMLIGVLLHDLFQSCALKNKWDDATMGQTIYELIESNVERLWECQLDEASVYEQVAEMVPVYQAWAQKYMHGAAQADAQYRTHRGGAQAGGSVAVSGILNMEESVWSPKFGLKGKVDLTVLARYADGRMLVTPLELKTGRNTENTSHRAQLVMYTLLLAERYGVEVSEGLLYYPRSGEMMQVPRIDDELRGLVAMRNHMMEYLCYASETAERSLPPMLRREFVCARCPHQAPCFTAHASCEDGSAATAGVGDDTWQALVGRLSPAHKAFVRKWLQLIDREDADMQRFRAELWTMGAEYREQQTGRCISGLRLQVESFEDTGELGAYSRYRMSFEAGVGAATQRSFLDSQIGVGDPIVVSVAGGQYALAIGYVQQLEYGRITVALDRPVRGVPRRRAGFDRTTNQDFEAIMDIRVRGSANETVLGAEVPAAAGSDVFRIDKDEMKSTMGRVRAHLMRLFMAGDGERWRRLLVDLATPTFAPLHANVEARVADAAVRSQLNKGQALVLRRVLAANDYALVLGMPGTGKTTTIAALVRVLAALGKSVLLASYTHAAVDNILLKLLDDDIPMVRLGSSTRVHPQVAAQLLPPAGLRTVRQLDAHFRGAKVVATTCLGVTHPVFSMRKFDYCIIDEASQITLPICLGPLLEATRVVLVGDHHQLPPLVRNAGARDGGLGTSLFRRLCESHPQTVVRLELQYRMAEDIQCLANNLIYDGHLRCGSPEVAQRRISYTVPPADAIRSWPFAAPRPPHGASWDMDWAVAALDPAHAAVFIDTDRAPARECRADGSDSAQNDAEVNIVRTLTAILQECGVEGRRVAVLSPFRAQLRRLEIEHGIRQEHSGATSSTPPASDATSAAQEATDTPSATSSSADAVSSLYCGIEMHTVDRYQGRDADVIIISWVRSNSTRAIGELLRDWHRINVAITRARLKLIMVGSRSTLARSPLLAAMLRILHGAGGIVTMPANALIPASAASCNGSRSRKSKQSEPLATRASPELLLRGHPVISNIIAEDS</sequence>
<evidence type="ECO:0000256" key="2">
    <source>
        <dbReference type="ARBA" id="ARBA00007913"/>
    </source>
</evidence>
<dbReference type="CDD" id="cd18041">
    <property type="entry name" value="DEXXQc_DNA2"/>
    <property type="match status" value="1"/>
</dbReference>
<dbReference type="GO" id="GO:0005737">
    <property type="term" value="C:cytoplasm"/>
    <property type="evidence" value="ECO:0007669"/>
    <property type="project" value="TreeGrafter"/>
</dbReference>
<evidence type="ECO:0000256" key="17">
    <source>
        <dbReference type="ARBA" id="ARBA00023268"/>
    </source>
</evidence>
<feature type="region of interest" description="Disordered" evidence="20">
    <location>
        <begin position="1"/>
        <end position="185"/>
    </location>
</feature>
<keyword evidence="5 19" id="KW-0540">Nuclease</keyword>
<dbReference type="GO" id="GO:0071932">
    <property type="term" value="P:replication fork reversal"/>
    <property type="evidence" value="ECO:0007669"/>
    <property type="project" value="TreeGrafter"/>
</dbReference>
<gene>
    <name evidence="25" type="primary">dna2</name>
    <name evidence="25" type="ORF">H4R20_003866</name>
</gene>
<dbReference type="Pfam" id="PF08696">
    <property type="entry name" value="Dna2"/>
    <property type="match status" value="1"/>
</dbReference>
<evidence type="ECO:0000256" key="14">
    <source>
        <dbReference type="ARBA" id="ARBA00023125"/>
    </source>
</evidence>
<evidence type="ECO:0000256" key="5">
    <source>
        <dbReference type="ARBA" id="ARBA00022722"/>
    </source>
</evidence>
<feature type="compositionally biased region" description="Basic and acidic residues" evidence="20">
    <location>
        <begin position="17"/>
        <end position="32"/>
    </location>
</feature>
<reference evidence="25" key="1">
    <citation type="submission" date="2022-07" db="EMBL/GenBank/DDBJ databases">
        <title>Phylogenomic reconstructions and comparative analyses of Kickxellomycotina fungi.</title>
        <authorList>
            <person name="Reynolds N.K."/>
            <person name="Stajich J.E."/>
            <person name="Barry K."/>
            <person name="Grigoriev I.V."/>
            <person name="Crous P."/>
            <person name="Smith M.E."/>
        </authorList>
    </citation>
    <scope>NUCLEOTIDE SEQUENCE</scope>
    <source>
        <strain evidence="25">NRRL 1565</strain>
    </source>
</reference>
<evidence type="ECO:0000256" key="1">
    <source>
        <dbReference type="ARBA" id="ARBA00001966"/>
    </source>
</evidence>
<dbReference type="GO" id="GO:0005694">
    <property type="term" value="C:chromosome"/>
    <property type="evidence" value="ECO:0007669"/>
    <property type="project" value="UniProtKB-SubCell"/>
</dbReference>